<protein>
    <submittedName>
        <fullName evidence="1">Uncharacterized protein</fullName>
    </submittedName>
</protein>
<dbReference type="EMBL" id="JAPMOS010000002">
    <property type="protein sequence ID" value="KAJ4462505.1"/>
    <property type="molecule type" value="Genomic_DNA"/>
</dbReference>
<evidence type="ECO:0000313" key="2">
    <source>
        <dbReference type="Proteomes" id="UP001141327"/>
    </source>
</evidence>
<accession>A0ABQ8UTQ0</accession>
<reference evidence="1" key="1">
    <citation type="journal article" date="2022" name="bioRxiv">
        <title>Genomics of Preaxostyla Flagellates Illuminates Evolutionary Transitions and the Path Towards Mitochondrial Loss.</title>
        <authorList>
            <person name="Novak L.V.F."/>
            <person name="Treitli S.C."/>
            <person name="Pyrih J."/>
            <person name="Halakuc P."/>
            <person name="Pipaliya S.V."/>
            <person name="Vacek V."/>
            <person name="Brzon O."/>
            <person name="Soukal P."/>
            <person name="Eme L."/>
            <person name="Dacks J.B."/>
            <person name="Karnkowska A."/>
            <person name="Elias M."/>
            <person name="Hampl V."/>
        </authorList>
    </citation>
    <scope>NUCLEOTIDE SEQUENCE</scope>
    <source>
        <strain evidence="1">RCP-MX</strain>
    </source>
</reference>
<proteinExistence type="predicted"/>
<evidence type="ECO:0000313" key="1">
    <source>
        <dbReference type="EMBL" id="KAJ4462505.1"/>
    </source>
</evidence>
<sequence length="71" mass="7362">MSGCPVALAELLGAVADLCTGDDTLARTALSRDGVAAALVAPEHPTETRCVFTRTQAKNVTRAVHVPMGWA</sequence>
<keyword evidence="2" id="KW-1185">Reference proteome</keyword>
<comment type="caution">
    <text evidence="1">The sequence shown here is derived from an EMBL/GenBank/DDBJ whole genome shotgun (WGS) entry which is preliminary data.</text>
</comment>
<dbReference type="Proteomes" id="UP001141327">
    <property type="component" value="Unassembled WGS sequence"/>
</dbReference>
<organism evidence="1 2">
    <name type="scientific">Paratrimastix pyriformis</name>
    <dbReference type="NCBI Taxonomy" id="342808"/>
    <lineage>
        <taxon>Eukaryota</taxon>
        <taxon>Metamonada</taxon>
        <taxon>Preaxostyla</taxon>
        <taxon>Paratrimastigidae</taxon>
        <taxon>Paratrimastix</taxon>
    </lineage>
</organism>
<gene>
    <name evidence="1" type="ORF">PAPYR_474</name>
</gene>
<name>A0ABQ8UTQ0_9EUKA</name>